<dbReference type="SUPFAM" id="SSF53474">
    <property type="entry name" value="alpha/beta-Hydrolases"/>
    <property type="match status" value="1"/>
</dbReference>
<dbReference type="Pfam" id="PF12697">
    <property type="entry name" value="Abhydrolase_6"/>
    <property type="match status" value="1"/>
</dbReference>
<accession>A0A917S810</accession>
<name>A0A917S810_9ACTN</name>
<dbReference type="InterPro" id="IPR000639">
    <property type="entry name" value="Epox_hydrolase-like"/>
</dbReference>
<keyword evidence="3" id="KW-1185">Reference proteome</keyword>
<evidence type="ECO:0000313" key="2">
    <source>
        <dbReference type="EMBL" id="GGL62086.1"/>
    </source>
</evidence>
<dbReference type="PANTHER" id="PTHR43798:SF33">
    <property type="entry name" value="HYDROLASE, PUTATIVE (AFU_ORTHOLOGUE AFUA_2G14860)-RELATED"/>
    <property type="match status" value="1"/>
</dbReference>
<dbReference type="GO" id="GO:0003824">
    <property type="term" value="F:catalytic activity"/>
    <property type="evidence" value="ECO:0007669"/>
    <property type="project" value="InterPro"/>
</dbReference>
<dbReference type="Gene3D" id="3.40.50.1820">
    <property type="entry name" value="alpha/beta hydrolase"/>
    <property type="match status" value="1"/>
</dbReference>
<dbReference type="EMBL" id="BMMZ01000004">
    <property type="protein sequence ID" value="GGL62086.1"/>
    <property type="molecule type" value="Genomic_DNA"/>
</dbReference>
<dbReference type="GO" id="GO:0016020">
    <property type="term" value="C:membrane"/>
    <property type="evidence" value="ECO:0007669"/>
    <property type="project" value="TreeGrafter"/>
</dbReference>
<dbReference type="InterPro" id="IPR050266">
    <property type="entry name" value="AB_hydrolase_sf"/>
</dbReference>
<dbReference type="PANTHER" id="PTHR43798">
    <property type="entry name" value="MONOACYLGLYCEROL LIPASE"/>
    <property type="match status" value="1"/>
</dbReference>
<dbReference type="PRINTS" id="PR00412">
    <property type="entry name" value="EPOXHYDRLASE"/>
</dbReference>
<sequence>MTLPVDPDLRPVSVATADGSGAHYWVWGDPAATTTVVAVHGFRGDHHGLLPIVVGLDDARVVTPDLPGFGVSAAFDSGPHDVDAYAAWLTTFCRQLHRTGDRLVVVGHSFGSVIGAAAVAGGLCPDALVLMNPIAAPALAGPRAVLSTIALGYYRAGARLPESLGNALLTNPVIVRALSEVMAHTADPALRSWIHDQHRRYFSSFADRRVVVEAFEASVSHDIGEYAARISVPTLLIAGDRDDIVPVAAVQRLAGELTDSRLLVLADVGHLIHYERAEPAAAAINEFLARRLGGSTSGRP</sequence>
<protein>
    <recommendedName>
        <fullName evidence="1">AB hydrolase-1 domain-containing protein</fullName>
    </recommendedName>
</protein>
<evidence type="ECO:0000259" key="1">
    <source>
        <dbReference type="Pfam" id="PF12697"/>
    </source>
</evidence>
<evidence type="ECO:0000313" key="3">
    <source>
        <dbReference type="Proteomes" id="UP000613840"/>
    </source>
</evidence>
<dbReference type="InterPro" id="IPR000073">
    <property type="entry name" value="AB_hydrolase_1"/>
</dbReference>
<dbReference type="InterPro" id="IPR029058">
    <property type="entry name" value="AB_hydrolase_fold"/>
</dbReference>
<dbReference type="RefSeq" id="WP_188895181.1">
    <property type="nucleotide sequence ID" value="NZ_BMMZ01000004.1"/>
</dbReference>
<comment type="caution">
    <text evidence="2">The sequence shown here is derived from an EMBL/GenBank/DDBJ whole genome shotgun (WGS) entry which is preliminary data.</text>
</comment>
<organism evidence="2 3">
    <name type="scientific">Microlunatus endophyticus</name>
    <dbReference type="NCBI Taxonomy" id="1716077"/>
    <lineage>
        <taxon>Bacteria</taxon>
        <taxon>Bacillati</taxon>
        <taxon>Actinomycetota</taxon>
        <taxon>Actinomycetes</taxon>
        <taxon>Propionibacteriales</taxon>
        <taxon>Propionibacteriaceae</taxon>
        <taxon>Microlunatus</taxon>
    </lineage>
</organism>
<reference evidence="2" key="1">
    <citation type="journal article" date="2014" name="Int. J. Syst. Evol. Microbiol.">
        <title>Complete genome sequence of Corynebacterium casei LMG S-19264T (=DSM 44701T), isolated from a smear-ripened cheese.</title>
        <authorList>
            <consortium name="US DOE Joint Genome Institute (JGI-PGF)"/>
            <person name="Walter F."/>
            <person name="Albersmeier A."/>
            <person name="Kalinowski J."/>
            <person name="Ruckert C."/>
        </authorList>
    </citation>
    <scope>NUCLEOTIDE SEQUENCE</scope>
    <source>
        <strain evidence="2">CGMCC 4.7306</strain>
    </source>
</reference>
<feature type="domain" description="AB hydrolase-1" evidence="1">
    <location>
        <begin position="36"/>
        <end position="282"/>
    </location>
</feature>
<dbReference type="AlphaFoldDB" id="A0A917S810"/>
<dbReference type="PRINTS" id="PR00111">
    <property type="entry name" value="ABHYDROLASE"/>
</dbReference>
<dbReference type="Proteomes" id="UP000613840">
    <property type="component" value="Unassembled WGS sequence"/>
</dbReference>
<proteinExistence type="predicted"/>
<gene>
    <name evidence="2" type="ORF">GCM10011575_20750</name>
</gene>
<reference evidence="2" key="2">
    <citation type="submission" date="2020-09" db="EMBL/GenBank/DDBJ databases">
        <authorList>
            <person name="Sun Q."/>
            <person name="Zhou Y."/>
        </authorList>
    </citation>
    <scope>NUCLEOTIDE SEQUENCE</scope>
    <source>
        <strain evidence="2">CGMCC 4.7306</strain>
    </source>
</reference>